<reference evidence="1" key="1">
    <citation type="journal article" date="2023" name="IMA Fungus">
        <title>Comparative genomic study of the Penicillium genus elucidates a diverse pangenome and 15 lateral gene transfer events.</title>
        <authorList>
            <person name="Petersen C."/>
            <person name="Sorensen T."/>
            <person name="Nielsen M.R."/>
            <person name="Sondergaard T.E."/>
            <person name="Sorensen J.L."/>
            <person name="Fitzpatrick D.A."/>
            <person name="Frisvad J.C."/>
            <person name="Nielsen K.L."/>
        </authorList>
    </citation>
    <scope>NUCLEOTIDE SEQUENCE</scope>
    <source>
        <strain evidence="1">IBT 15450</strain>
    </source>
</reference>
<evidence type="ECO:0000313" key="2">
    <source>
        <dbReference type="Proteomes" id="UP001219568"/>
    </source>
</evidence>
<sequence>MQSKVTWITDGNTNGVAISPDGKSLYIPDAGISKFRPSNKNPYGKRMFWAFDMSGSGTLLTNQHMLGILLTYYYDGIRASRVGWLFASSGDGVDVIDPETGFVLGSVRVGRGSKVAVSLAFREHEMWIVGNGGVRHVKNIKARLKRDW</sequence>
<dbReference type="Gene3D" id="2.120.10.30">
    <property type="entry name" value="TolB, C-terminal domain"/>
    <property type="match status" value="1"/>
</dbReference>
<keyword evidence="2" id="KW-1185">Reference proteome</keyword>
<gene>
    <name evidence="1" type="ORF">N7460_009509</name>
</gene>
<dbReference type="PANTHER" id="PTHR47064:SF2">
    <property type="entry name" value="SMP-30_GLUCONOLACTONASE_LRE-LIKE REGION DOMAIN-CONTAINING PROTEIN-RELATED"/>
    <property type="match status" value="1"/>
</dbReference>
<dbReference type="InterPro" id="IPR052988">
    <property type="entry name" value="Oryzine_lactonohydrolase"/>
</dbReference>
<dbReference type="SUPFAM" id="SSF63829">
    <property type="entry name" value="Calcium-dependent phosphotriesterase"/>
    <property type="match status" value="1"/>
</dbReference>
<accession>A0AAD6N6N2</accession>
<name>A0AAD6N6N2_PENCN</name>
<dbReference type="EMBL" id="JAQJZL010000010">
    <property type="protein sequence ID" value="KAJ6035334.1"/>
    <property type="molecule type" value="Genomic_DNA"/>
</dbReference>
<dbReference type="InterPro" id="IPR011042">
    <property type="entry name" value="6-blade_b-propeller_TolB-like"/>
</dbReference>
<evidence type="ECO:0000313" key="1">
    <source>
        <dbReference type="EMBL" id="KAJ6035334.1"/>
    </source>
</evidence>
<organism evidence="1 2">
    <name type="scientific">Penicillium canescens</name>
    <dbReference type="NCBI Taxonomy" id="5083"/>
    <lineage>
        <taxon>Eukaryota</taxon>
        <taxon>Fungi</taxon>
        <taxon>Dikarya</taxon>
        <taxon>Ascomycota</taxon>
        <taxon>Pezizomycotina</taxon>
        <taxon>Eurotiomycetes</taxon>
        <taxon>Eurotiomycetidae</taxon>
        <taxon>Eurotiales</taxon>
        <taxon>Aspergillaceae</taxon>
        <taxon>Penicillium</taxon>
    </lineage>
</organism>
<dbReference type="Proteomes" id="UP001219568">
    <property type="component" value="Unassembled WGS sequence"/>
</dbReference>
<dbReference type="AlphaFoldDB" id="A0AAD6N6N2"/>
<reference evidence="1" key="2">
    <citation type="submission" date="2023-01" db="EMBL/GenBank/DDBJ databases">
        <authorList>
            <person name="Petersen C."/>
        </authorList>
    </citation>
    <scope>NUCLEOTIDE SEQUENCE</scope>
    <source>
        <strain evidence="1">IBT 15450</strain>
    </source>
</reference>
<proteinExistence type="predicted"/>
<comment type="caution">
    <text evidence="1">The sequence shown here is derived from an EMBL/GenBank/DDBJ whole genome shotgun (WGS) entry which is preliminary data.</text>
</comment>
<evidence type="ECO:0008006" key="3">
    <source>
        <dbReference type="Google" id="ProtNLM"/>
    </source>
</evidence>
<protein>
    <recommendedName>
        <fullName evidence="3">SMP-30/Gluconolactonase/LRE-like region domain-containing protein</fullName>
    </recommendedName>
</protein>
<dbReference type="PANTHER" id="PTHR47064">
    <property type="entry name" value="PUTATIVE (AFU_ORTHOLOGUE AFUA_1G08990)-RELATED"/>
    <property type="match status" value="1"/>
</dbReference>